<comment type="caution">
    <text evidence="2">The sequence shown here is derived from an EMBL/GenBank/DDBJ whole genome shotgun (WGS) entry which is preliminary data.</text>
</comment>
<evidence type="ECO:0000313" key="2">
    <source>
        <dbReference type="EMBL" id="RFB05226.1"/>
    </source>
</evidence>
<gene>
    <name evidence="2" type="ORF">DX908_08135</name>
</gene>
<keyword evidence="2" id="KW-0808">Transferase</keyword>
<reference evidence="2 3" key="1">
    <citation type="submission" date="2018-08" db="EMBL/GenBank/DDBJ databases">
        <title>Parvularcula sp. SM1705, isolated from surface water of the South Sea China.</title>
        <authorList>
            <person name="Sun L."/>
        </authorList>
    </citation>
    <scope>NUCLEOTIDE SEQUENCE [LARGE SCALE GENOMIC DNA]</scope>
    <source>
        <strain evidence="2 3">SM1705</strain>
    </source>
</reference>
<dbReference type="Proteomes" id="UP000264589">
    <property type="component" value="Unassembled WGS sequence"/>
</dbReference>
<dbReference type="EMBL" id="QUQO01000001">
    <property type="protein sequence ID" value="RFB05226.1"/>
    <property type="molecule type" value="Genomic_DNA"/>
</dbReference>
<keyword evidence="3" id="KW-1185">Reference proteome</keyword>
<organism evidence="2 3">
    <name type="scientific">Parvularcula marina</name>
    <dbReference type="NCBI Taxonomy" id="2292771"/>
    <lineage>
        <taxon>Bacteria</taxon>
        <taxon>Pseudomonadati</taxon>
        <taxon>Pseudomonadota</taxon>
        <taxon>Alphaproteobacteria</taxon>
        <taxon>Parvularculales</taxon>
        <taxon>Parvularculaceae</taxon>
        <taxon>Parvularcula</taxon>
    </lineage>
</organism>
<dbReference type="Pfam" id="PF01636">
    <property type="entry name" value="APH"/>
    <property type="match status" value="1"/>
</dbReference>
<dbReference type="InterPro" id="IPR002575">
    <property type="entry name" value="Aminoglycoside_PTrfase"/>
</dbReference>
<protein>
    <submittedName>
        <fullName evidence="2">Aminoglycoside phosphotransferase</fullName>
    </submittedName>
</protein>
<dbReference type="OrthoDB" id="9809275at2"/>
<sequence>MSGDEMANREAARAAFLERTGWAGTPPQPLTADASTRRYFRLSGGESPALLMDAPPGAETAACPPDADESARRELGYNAMARLAGPRLEAFTSLADYLREVGVRTPRIFADDPVGGFAVIEDFGDRLLVHAIEAGEDEGALYAAALEAIRPLRENRIAPGQVSNWALQTYDRVAYEAEAMLLPEWYAPHRGAELSGDAIEAYRAMWHALLERLSEPRALTLRDFHAENILVPEDGPLAVIDFQDALIGQPAYDVVSLLEDARRDVDTGLARELHDDVAAGDVGFIRDYAILAAQRNAKILGIFARLTRRDGKPKYDGLLPRVEAHFRRDLDRPDAAAIRPWFEQYMPSLLSDFGGAS</sequence>
<dbReference type="AlphaFoldDB" id="A0A371RIF4"/>
<dbReference type="InterPro" id="IPR011009">
    <property type="entry name" value="Kinase-like_dom_sf"/>
</dbReference>
<name>A0A371RIF4_9PROT</name>
<proteinExistence type="predicted"/>
<dbReference type="RefSeq" id="WP_116391858.1">
    <property type="nucleotide sequence ID" value="NZ_QUQO01000001.1"/>
</dbReference>
<evidence type="ECO:0000259" key="1">
    <source>
        <dbReference type="Pfam" id="PF01636"/>
    </source>
</evidence>
<evidence type="ECO:0000313" key="3">
    <source>
        <dbReference type="Proteomes" id="UP000264589"/>
    </source>
</evidence>
<dbReference type="GO" id="GO:0016740">
    <property type="term" value="F:transferase activity"/>
    <property type="evidence" value="ECO:0007669"/>
    <property type="project" value="UniProtKB-KW"/>
</dbReference>
<dbReference type="Gene3D" id="3.30.200.20">
    <property type="entry name" value="Phosphorylase Kinase, domain 1"/>
    <property type="match status" value="1"/>
</dbReference>
<dbReference type="SUPFAM" id="SSF56112">
    <property type="entry name" value="Protein kinase-like (PK-like)"/>
    <property type="match status" value="1"/>
</dbReference>
<dbReference type="InParanoid" id="A0A371RIF4"/>
<dbReference type="Gene3D" id="3.90.1200.10">
    <property type="match status" value="1"/>
</dbReference>
<accession>A0A371RIF4</accession>
<feature type="domain" description="Aminoglycoside phosphotransferase" evidence="1">
    <location>
        <begin position="28"/>
        <end position="275"/>
    </location>
</feature>